<keyword evidence="3" id="KW-1185">Reference proteome</keyword>
<name>A0ABX7GWE7_9GAMM</name>
<reference evidence="2 3" key="1">
    <citation type="submission" date="2020-10" db="EMBL/GenBank/DDBJ databases">
        <title>Phylogeny of dyella-like bacteria.</title>
        <authorList>
            <person name="Fu J."/>
        </authorList>
    </citation>
    <scope>NUCLEOTIDE SEQUENCE [LARGE SCALE GENOMIC DNA]</scope>
    <source>
        <strain evidence="2 3">DHOB09</strain>
    </source>
</reference>
<evidence type="ECO:0000256" key="1">
    <source>
        <dbReference type="SAM" id="MobiDB-lite"/>
    </source>
</evidence>
<dbReference type="Proteomes" id="UP000663181">
    <property type="component" value="Chromosome"/>
</dbReference>
<organism evidence="2 3">
    <name type="scientific">Dyella caseinilytica</name>
    <dbReference type="NCBI Taxonomy" id="1849581"/>
    <lineage>
        <taxon>Bacteria</taxon>
        <taxon>Pseudomonadati</taxon>
        <taxon>Pseudomonadota</taxon>
        <taxon>Gammaproteobacteria</taxon>
        <taxon>Lysobacterales</taxon>
        <taxon>Rhodanobacteraceae</taxon>
        <taxon>Dyella</taxon>
    </lineage>
</organism>
<feature type="region of interest" description="Disordered" evidence="1">
    <location>
        <begin position="1"/>
        <end position="22"/>
    </location>
</feature>
<sequence>MSHALTLPDPAPADGYRKLSPPEAMQRARAMRCIHAKETVECRGQVYVTLFFDGIGNRTVTS</sequence>
<dbReference type="EMBL" id="CP064030">
    <property type="protein sequence ID" value="QRN54189.1"/>
    <property type="molecule type" value="Genomic_DNA"/>
</dbReference>
<proteinExistence type="predicted"/>
<accession>A0ABX7GWE7</accession>
<evidence type="ECO:0000313" key="2">
    <source>
        <dbReference type="EMBL" id="QRN54189.1"/>
    </source>
</evidence>
<protein>
    <submittedName>
        <fullName evidence="2">Uncharacterized protein</fullName>
    </submittedName>
</protein>
<dbReference type="RefSeq" id="WP_188796864.1">
    <property type="nucleotide sequence ID" value="NZ_BMIZ01000001.1"/>
</dbReference>
<evidence type="ECO:0000313" key="3">
    <source>
        <dbReference type="Proteomes" id="UP000663181"/>
    </source>
</evidence>
<gene>
    <name evidence="2" type="ORF">ISN74_01950</name>
</gene>